<organism evidence="2">
    <name type="scientific">Siphoviridae sp. ct6d71</name>
    <dbReference type="NCBI Taxonomy" id="2826298"/>
    <lineage>
        <taxon>Viruses</taxon>
        <taxon>Duplodnaviria</taxon>
        <taxon>Heunggongvirae</taxon>
        <taxon>Uroviricota</taxon>
        <taxon>Caudoviricetes</taxon>
    </lineage>
</organism>
<feature type="transmembrane region" description="Helical" evidence="1">
    <location>
        <begin position="6"/>
        <end position="22"/>
    </location>
</feature>
<sequence>MTFSIVYVMIIIIEVIMLEATYEREYVYSM</sequence>
<protein>
    <submittedName>
        <fullName evidence="2">Uncharacterized protein</fullName>
    </submittedName>
</protein>
<keyword evidence="1" id="KW-1133">Transmembrane helix</keyword>
<evidence type="ECO:0000256" key="1">
    <source>
        <dbReference type="SAM" id="Phobius"/>
    </source>
</evidence>
<keyword evidence="1" id="KW-0812">Transmembrane</keyword>
<evidence type="ECO:0000313" key="2">
    <source>
        <dbReference type="EMBL" id="DAE25406.1"/>
    </source>
</evidence>
<reference evidence="2" key="1">
    <citation type="journal article" date="2021" name="Proc. Natl. Acad. Sci. U.S.A.">
        <title>A Catalog of Tens of Thousands of Viruses from Human Metagenomes Reveals Hidden Associations with Chronic Diseases.</title>
        <authorList>
            <person name="Tisza M.J."/>
            <person name="Buck C.B."/>
        </authorList>
    </citation>
    <scope>NUCLEOTIDE SEQUENCE</scope>
    <source>
        <strain evidence="2">Ct6d71</strain>
    </source>
</reference>
<keyword evidence="1" id="KW-0472">Membrane</keyword>
<accession>A0A8S5R1Q6</accession>
<dbReference type="EMBL" id="BK015797">
    <property type="protein sequence ID" value="DAE25406.1"/>
    <property type="molecule type" value="Genomic_DNA"/>
</dbReference>
<proteinExistence type="predicted"/>
<name>A0A8S5R1Q6_9CAUD</name>